<dbReference type="OrthoDB" id="4303028at2"/>
<feature type="transmembrane region" description="Helical" evidence="5">
    <location>
        <begin position="47"/>
        <end position="77"/>
    </location>
</feature>
<evidence type="ECO:0000256" key="3">
    <source>
        <dbReference type="ARBA" id="ARBA00022989"/>
    </source>
</evidence>
<proteinExistence type="predicted"/>
<gene>
    <name evidence="6" type="ORF">EIW28_20180</name>
</gene>
<evidence type="ECO:0000256" key="5">
    <source>
        <dbReference type="SAM" id="Phobius"/>
    </source>
</evidence>
<keyword evidence="3 5" id="KW-1133">Transmembrane helix</keyword>
<dbReference type="Proteomes" id="UP000277256">
    <property type="component" value="Unassembled WGS sequence"/>
</dbReference>
<accession>A0A426UST1</accession>
<comment type="subcellular location">
    <subcellularLocation>
        <location evidence="1">Membrane</location>
        <topology evidence="1">Multi-pass membrane protein</topology>
    </subcellularLocation>
</comment>
<evidence type="ECO:0000256" key="2">
    <source>
        <dbReference type="ARBA" id="ARBA00022692"/>
    </source>
</evidence>
<organism evidence="6 7">
    <name type="scientific">Glycomyces terrestris</name>
    <dbReference type="NCBI Taxonomy" id="2493553"/>
    <lineage>
        <taxon>Bacteria</taxon>
        <taxon>Bacillati</taxon>
        <taxon>Actinomycetota</taxon>
        <taxon>Actinomycetes</taxon>
        <taxon>Glycomycetales</taxon>
        <taxon>Glycomycetaceae</taxon>
        <taxon>Glycomyces</taxon>
    </lineage>
</organism>
<keyword evidence="4 5" id="KW-0472">Membrane</keyword>
<evidence type="ECO:0000256" key="1">
    <source>
        <dbReference type="ARBA" id="ARBA00004141"/>
    </source>
</evidence>
<sequence>MTIGLAIALAAVFGVSGVAKLAAVPLMRQAAAHLGFSTLQYRLLGALEVAAVVGVGIGVVVPWIGIAAASGLVLLMLGAAASHAAHRDGAVRVAIPLVPAVLAVLYALTLV</sequence>
<evidence type="ECO:0000313" key="6">
    <source>
        <dbReference type="EMBL" id="RRR96771.1"/>
    </source>
</evidence>
<name>A0A426UST1_9ACTN</name>
<evidence type="ECO:0000256" key="4">
    <source>
        <dbReference type="ARBA" id="ARBA00023136"/>
    </source>
</evidence>
<comment type="caution">
    <text evidence="6">The sequence shown here is derived from an EMBL/GenBank/DDBJ whole genome shotgun (WGS) entry which is preliminary data.</text>
</comment>
<protein>
    <submittedName>
        <fullName evidence="6">Invasion protein</fullName>
    </submittedName>
</protein>
<keyword evidence="7" id="KW-1185">Reference proteome</keyword>
<reference evidence="6 7" key="1">
    <citation type="submission" date="2018-12" db="EMBL/GenBank/DDBJ databases">
        <title>Glycomyces sp. YIM 121974 draft genome.</title>
        <authorList>
            <person name="Li Q."/>
        </authorList>
    </citation>
    <scope>NUCLEOTIDE SEQUENCE [LARGE SCALE GENOMIC DNA]</scope>
    <source>
        <strain evidence="6 7">YIM 121974</strain>
    </source>
</reference>
<dbReference type="InterPro" id="IPR032808">
    <property type="entry name" value="DoxX"/>
</dbReference>
<keyword evidence="2 5" id="KW-0812">Transmembrane</keyword>
<feature type="transmembrane region" description="Helical" evidence="5">
    <location>
        <begin position="89"/>
        <end position="108"/>
    </location>
</feature>
<dbReference type="EMBL" id="RSEB01000006">
    <property type="protein sequence ID" value="RRR96771.1"/>
    <property type="molecule type" value="Genomic_DNA"/>
</dbReference>
<dbReference type="AlphaFoldDB" id="A0A426UST1"/>
<dbReference type="GO" id="GO:0016020">
    <property type="term" value="C:membrane"/>
    <property type="evidence" value="ECO:0007669"/>
    <property type="project" value="UniProtKB-SubCell"/>
</dbReference>
<dbReference type="RefSeq" id="WP_125249525.1">
    <property type="nucleotide sequence ID" value="NZ_RSEB01000006.1"/>
</dbReference>
<evidence type="ECO:0000313" key="7">
    <source>
        <dbReference type="Proteomes" id="UP000277256"/>
    </source>
</evidence>
<dbReference type="Pfam" id="PF13564">
    <property type="entry name" value="DoxX_2"/>
    <property type="match status" value="1"/>
</dbReference>